<feature type="repeat" description="WD" evidence="1">
    <location>
        <begin position="283"/>
        <end position="315"/>
    </location>
</feature>
<feature type="compositionally biased region" description="Polar residues" evidence="2">
    <location>
        <begin position="18"/>
        <end position="28"/>
    </location>
</feature>
<dbReference type="PANTHER" id="PTHR22844:SF387">
    <property type="entry name" value="F3I6.5 PROTEIN"/>
    <property type="match status" value="1"/>
</dbReference>
<evidence type="ECO:0000313" key="3">
    <source>
        <dbReference type="EMBL" id="MQM00784.1"/>
    </source>
</evidence>
<dbReference type="Gene3D" id="2.130.10.10">
    <property type="entry name" value="YVTN repeat-like/Quinoprotein amine dehydrogenase"/>
    <property type="match status" value="2"/>
</dbReference>
<dbReference type="InterPro" id="IPR015943">
    <property type="entry name" value="WD40/YVTN_repeat-like_dom_sf"/>
</dbReference>
<dbReference type="InterPro" id="IPR001680">
    <property type="entry name" value="WD40_rpt"/>
</dbReference>
<dbReference type="SMART" id="SM00320">
    <property type="entry name" value="WD40"/>
    <property type="match status" value="7"/>
</dbReference>
<dbReference type="Pfam" id="PF00400">
    <property type="entry name" value="WD40"/>
    <property type="match status" value="6"/>
</dbReference>
<organism evidence="3 4">
    <name type="scientific">Colocasia esculenta</name>
    <name type="common">Wild taro</name>
    <name type="synonym">Arum esculentum</name>
    <dbReference type="NCBI Taxonomy" id="4460"/>
    <lineage>
        <taxon>Eukaryota</taxon>
        <taxon>Viridiplantae</taxon>
        <taxon>Streptophyta</taxon>
        <taxon>Embryophyta</taxon>
        <taxon>Tracheophyta</taxon>
        <taxon>Spermatophyta</taxon>
        <taxon>Magnoliopsida</taxon>
        <taxon>Liliopsida</taxon>
        <taxon>Araceae</taxon>
        <taxon>Aroideae</taxon>
        <taxon>Colocasieae</taxon>
        <taxon>Colocasia</taxon>
    </lineage>
</organism>
<dbReference type="OrthoDB" id="674604at2759"/>
<dbReference type="AlphaFoldDB" id="A0A843W993"/>
<dbReference type="InterPro" id="IPR045182">
    <property type="entry name" value="JINGUBANG-like"/>
</dbReference>
<feature type="repeat" description="WD" evidence="1">
    <location>
        <begin position="238"/>
        <end position="278"/>
    </location>
</feature>
<dbReference type="CDD" id="cd00200">
    <property type="entry name" value="WD40"/>
    <property type="match status" value="1"/>
</dbReference>
<dbReference type="PANTHER" id="PTHR22844">
    <property type="entry name" value="F-BOX AND WD40 DOMAIN PROTEIN"/>
    <property type="match status" value="1"/>
</dbReference>
<dbReference type="PROSITE" id="PS50294">
    <property type="entry name" value="WD_REPEATS_REGION"/>
    <property type="match status" value="2"/>
</dbReference>
<protein>
    <submittedName>
        <fullName evidence="3">Uncharacterized protein</fullName>
    </submittedName>
</protein>
<dbReference type="SUPFAM" id="SSF50978">
    <property type="entry name" value="WD40 repeat-like"/>
    <property type="match status" value="1"/>
</dbReference>
<comment type="caution">
    <text evidence="3">The sequence shown here is derived from an EMBL/GenBank/DDBJ whole genome shotgun (WGS) entry which is preliminary data.</text>
</comment>
<dbReference type="EMBL" id="NMUH01002567">
    <property type="protein sequence ID" value="MQM00784.1"/>
    <property type="molecule type" value="Genomic_DNA"/>
</dbReference>
<proteinExistence type="predicted"/>
<dbReference type="SMR" id="A0A843W993"/>
<gene>
    <name evidence="3" type="ORF">Taro_033525</name>
</gene>
<dbReference type="Proteomes" id="UP000652761">
    <property type="component" value="Unassembled WGS sequence"/>
</dbReference>
<evidence type="ECO:0000313" key="4">
    <source>
        <dbReference type="Proteomes" id="UP000652761"/>
    </source>
</evidence>
<dbReference type="PROSITE" id="PS50082">
    <property type="entry name" value="WD_REPEATS_2"/>
    <property type="match status" value="4"/>
</dbReference>
<evidence type="ECO:0000256" key="2">
    <source>
        <dbReference type="SAM" id="MobiDB-lite"/>
    </source>
</evidence>
<sequence>MGTISCAKGCHVEEESPPRQQAAGQWADQYQSTAGGHLSESMSLSSQSSLPSLASLDLHQQQPSTLHHCVLTLCGNSSSYVSALAANGSSLYSGSSDGEIRSWRLGTCDVGSGCYSGHVVAVCRSAVKSLVVSRGRLFSAHQDCRIHLWQIRHQRETSQGGYRLTATLPTAGDRLLSLLSPGSYVEVRRHKKCTWVHHVDAVSALAVSHDGALLFSAAWDRTFKVWRASDGKCLESVANAHRDAINAIVVSRDGTAYTGSADTTVKVWRRRPGEAKHSLAGTLDRHRSAVNALALSPDGSVLYSGACDRSVVVWKGGGGESGVGGSPSPPMTVVGALRGHTKAVLCLATVGELVCSGSADKSARVWRRGPDNSYSCLAVLEGHRGPVKCVAAVAASGEQEDEVADACGGVFHTIYTGSLDCDIKVWRVYAPFPQQFAE</sequence>
<feature type="repeat" description="WD" evidence="1">
    <location>
        <begin position="337"/>
        <end position="366"/>
    </location>
</feature>
<reference evidence="3" key="1">
    <citation type="submission" date="2017-07" db="EMBL/GenBank/DDBJ databases">
        <title>Taro Niue Genome Assembly and Annotation.</title>
        <authorList>
            <person name="Atibalentja N."/>
            <person name="Keating K."/>
            <person name="Fields C.J."/>
        </authorList>
    </citation>
    <scope>NUCLEOTIDE SEQUENCE</scope>
    <source>
        <strain evidence="3">Niue_2</strain>
        <tissue evidence="3">Leaf</tissue>
    </source>
</reference>
<feature type="repeat" description="WD" evidence="1">
    <location>
        <begin position="195"/>
        <end position="236"/>
    </location>
</feature>
<keyword evidence="1" id="KW-0853">WD repeat</keyword>
<evidence type="ECO:0000256" key="1">
    <source>
        <dbReference type="PROSITE-ProRule" id="PRU00221"/>
    </source>
</evidence>
<keyword evidence="4" id="KW-1185">Reference proteome</keyword>
<name>A0A843W993_COLES</name>
<feature type="region of interest" description="Disordered" evidence="2">
    <location>
        <begin position="1"/>
        <end position="28"/>
    </location>
</feature>
<accession>A0A843W993</accession>
<dbReference type="InterPro" id="IPR036322">
    <property type="entry name" value="WD40_repeat_dom_sf"/>
</dbReference>